<evidence type="ECO:0000259" key="1">
    <source>
        <dbReference type="Pfam" id="PF00496"/>
    </source>
</evidence>
<organism evidence="2 3">
    <name type="scientific">Corynebacterium occultum</name>
    <dbReference type="NCBI Taxonomy" id="2675219"/>
    <lineage>
        <taxon>Bacteria</taxon>
        <taxon>Bacillati</taxon>
        <taxon>Actinomycetota</taxon>
        <taxon>Actinomycetes</taxon>
        <taxon>Mycobacteriales</taxon>
        <taxon>Corynebacteriaceae</taxon>
        <taxon>Corynebacterium</taxon>
    </lineage>
</organism>
<evidence type="ECO:0000313" key="3">
    <source>
        <dbReference type="Proteomes" id="UP000424462"/>
    </source>
</evidence>
<proteinExistence type="predicted"/>
<dbReference type="KEGG" id="cok:COCCU_08060"/>
<keyword evidence="3" id="KW-1185">Reference proteome</keyword>
<dbReference type="Proteomes" id="UP000424462">
    <property type="component" value="Chromosome"/>
</dbReference>
<feature type="domain" description="Solute-binding protein family 5" evidence="1">
    <location>
        <begin position="80"/>
        <end position="320"/>
    </location>
</feature>
<gene>
    <name evidence="2" type="ORF">COCCU_08060</name>
</gene>
<sequence length="520" mass="56022">MVACAPAPEPEEDLSTLDHFGYALSTPLRTTNAASLVGASTSAQLLSVRIFPSVYVAGPSGQMIPNTDLVSTQVLPGANRQVIYTLSEDTVWSDGTPITCTDYLLNYKAGVMSTLFESYLPLTEQIERMSCEPGAKRFTVVFKEDAGARWRQLFSPGTVLPAHAIAEKAGLSTAALHDALQAEDRDQLEEVARIWREDFNLDSFDPALQLSSGPYRVESVGESGEVTLVANERYFGDQPVLSRLVVWPGEVDKAALAAEGAIQIADADNYDWVNRDDPMNQLRVEDLEGILTESLVLGSSGVFYGQPSRQAFTACVDQRAVAAASSAVAGRELPVVGTHVVSHFDPVARQLAGVVEPKLGVDTEQASALWGTTVRIGYQGPDERMAAMVESIRVSCEAAGITVVDASAEGSTMADLARLGTGPWGEELYLEGSLDAVLRPVDPLVEYGGVIAEDGNVAALWEAEEQAWEEARIIPLAAQPRTFAIDGDVGNVVEYTGSTGIGWNMDRWRYEAPITEEEEE</sequence>
<dbReference type="PANTHER" id="PTHR30290">
    <property type="entry name" value="PERIPLASMIC BINDING COMPONENT OF ABC TRANSPORTER"/>
    <property type="match status" value="1"/>
</dbReference>
<protein>
    <submittedName>
        <fullName evidence="2">Bacterial extracellular solute-binding protein, family 5</fullName>
    </submittedName>
</protein>
<dbReference type="Gene3D" id="3.40.190.10">
    <property type="entry name" value="Periplasmic binding protein-like II"/>
    <property type="match status" value="1"/>
</dbReference>
<dbReference type="InterPro" id="IPR000914">
    <property type="entry name" value="SBP_5_dom"/>
</dbReference>
<dbReference type="RefSeq" id="WP_156232706.1">
    <property type="nucleotide sequence ID" value="NZ_CP046455.1"/>
</dbReference>
<accession>A0A6B8W8E3</accession>
<dbReference type="GO" id="GO:1904680">
    <property type="term" value="F:peptide transmembrane transporter activity"/>
    <property type="evidence" value="ECO:0007669"/>
    <property type="project" value="TreeGrafter"/>
</dbReference>
<dbReference type="AlphaFoldDB" id="A0A6B8W8E3"/>
<dbReference type="SUPFAM" id="SSF53850">
    <property type="entry name" value="Periplasmic binding protein-like II"/>
    <property type="match status" value="1"/>
</dbReference>
<dbReference type="PANTHER" id="PTHR30290:SF65">
    <property type="entry name" value="MONOACYL PHOSPHATIDYLINOSITOL TETRAMANNOSIDE-BINDING PROTEIN LPQW-RELATED"/>
    <property type="match status" value="1"/>
</dbReference>
<reference evidence="2 3" key="1">
    <citation type="submission" date="2019-11" db="EMBL/GenBank/DDBJ databases">
        <title>Complete genome sequence of Corynebacterium kalinowskii 1959, a novel Corynebacterium species isolated from soil of a small paddock in Vilsendorf, Germany.</title>
        <authorList>
            <person name="Schaffert L."/>
            <person name="Ruwe M."/>
            <person name="Milse J."/>
            <person name="Hanuschka K."/>
            <person name="Ortseifen V."/>
            <person name="Droste J."/>
            <person name="Brandt D."/>
            <person name="Schlueter L."/>
            <person name="Kutter Y."/>
            <person name="Vinke S."/>
            <person name="Viehoefer P."/>
            <person name="Jacob L."/>
            <person name="Luebke N.-C."/>
            <person name="Schulte-Berndt E."/>
            <person name="Hain C."/>
            <person name="Linder M."/>
            <person name="Schmidt P."/>
            <person name="Wollenschlaeger L."/>
            <person name="Luttermann T."/>
            <person name="Thieme E."/>
            <person name="Hassa J."/>
            <person name="Haak M."/>
            <person name="Wittchen M."/>
            <person name="Mentz A."/>
            <person name="Persicke M."/>
            <person name="Busche T."/>
            <person name="Ruckert C."/>
        </authorList>
    </citation>
    <scope>NUCLEOTIDE SEQUENCE [LARGE SCALE GENOMIC DNA]</scope>
    <source>
        <strain evidence="2 3">2039</strain>
    </source>
</reference>
<dbReference type="GO" id="GO:0015833">
    <property type="term" value="P:peptide transport"/>
    <property type="evidence" value="ECO:0007669"/>
    <property type="project" value="TreeGrafter"/>
</dbReference>
<dbReference type="EMBL" id="CP046455">
    <property type="protein sequence ID" value="QGU07545.1"/>
    <property type="molecule type" value="Genomic_DNA"/>
</dbReference>
<dbReference type="Pfam" id="PF00496">
    <property type="entry name" value="SBP_bac_5"/>
    <property type="match status" value="1"/>
</dbReference>
<evidence type="ECO:0000313" key="2">
    <source>
        <dbReference type="EMBL" id="QGU07545.1"/>
    </source>
</evidence>
<dbReference type="InterPro" id="IPR039424">
    <property type="entry name" value="SBP_5"/>
</dbReference>
<name>A0A6B8W8E3_9CORY</name>
<dbReference type="Gene3D" id="3.90.76.10">
    <property type="entry name" value="Dipeptide-binding Protein, Domain 1"/>
    <property type="match status" value="1"/>
</dbReference>